<protein>
    <recommendedName>
        <fullName evidence="3">Transposase DDE domain-containing protein</fullName>
    </recommendedName>
</protein>
<proteinExistence type="predicted"/>
<dbReference type="EMBL" id="BMJD01000013">
    <property type="protein sequence ID" value="GGB42605.1"/>
    <property type="molecule type" value="Genomic_DNA"/>
</dbReference>
<evidence type="ECO:0000313" key="2">
    <source>
        <dbReference type="Proteomes" id="UP000621492"/>
    </source>
</evidence>
<evidence type="ECO:0008006" key="3">
    <source>
        <dbReference type="Google" id="ProtNLM"/>
    </source>
</evidence>
<reference evidence="1" key="2">
    <citation type="submission" date="2020-09" db="EMBL/GenBank/DDBJ databases">
        <authorList>
            <person name="Sun Q."/>
            <person name="Zhou Y."/>
        </authorList>
    </citation>
    <scope>NUCLEOTIDE SEQUENCE</scope>
    <source>
        <strain evidence="1">CGMCC 1.15454</strain>
    </source>
</reference>
<keyword evidence="2" id="KW-1185">Reference proteome</keyword>
<accession>A0A9W5X5T0</accession>
<evidence type="ECO:0000313" key="1">
    <source>
        <dbReference type="EMBL" id="GGB42605.1"/>
    </source>
</evidence>
<dbReference type="AlphaFoldDB" id="A0A9W5X5T0"/>
<dbReference type="Proteomes" id="UP000621492">
    <property type="component" value="Unassembled WGS sequence"/>
</dbReference>
<gene>
    <name evidence="1" type="ORF">GCM10011409_20220</name>
</gene>
<name>A0A9W5X5T0_9BACI</name>
<organism evidence="1 2">
    <name type="scientific">Lentibacillus populi</name>
    <dbReference type="NCBI Taxonomy" id="1827502"/>
    <lineage>
        <taxon>Bacteria</taxon>
        <taxon>Bacillati</taxon>
        <taxon>Bacillota</taxon>
        <taxon>Bacilli</taxon>
        <taxon>Bacillales</taxon>
        <taxon>Bacillaceae</taxon>
        <taxon>Lentibacillus</taxon>
    </lineage>
</organism>
<sequence>MVTLPQIRLNFNKNIKLPNGGGELSSDTGEFIFREFYEDRLL</sequence>
<reference evidence="1" key="1">
    <citation type="journal article" date="2014" name="Int. J. Syst. Evol. Microbiol.">
        <title>Complete genome sequence of Corynebacterium casei LMG S-19264T (=DSM 44701T), isolated from a smear-ripened cheese.</title>
        <authorList>
            <consortium name="US DOE Joint Genome Institute (JGI-PGF)"/>
            <person name="Walter F."/>
            <person name="Albersmeier A."/>
            <person name="Kalinowski J."/>
            <person name="Ruckert C."/>
        </authorList>
    </citation>
    <scope>NUCLEOTIDE SEQUENCE</scope>
    <source>
        <strain evidence="1">CGMCC 1.15454</strain>
    </source>
</reference>
<comment type="caution">
    <text evidence="1">The sequence shown here is derived from an EMBL/GenBank/DDBJ whole genome shotgun (WGS) entry which is preliminary data.</text>
</comment>